<dbReference type="RefSeq" id="WP_070143977.1">
    <property type="nucleotide sequence ID" value="NZ_LXLT01000042.1"/>
</dbReference>
<comment type="caution">
    <text evidence="1">The sequence shown here is derived from an EMBL/GenBank/DDBJ whole genome shotgun (WGS) entry which is preliminary data.</text>
</comment>
<accession>A0A1E8B5U3</accession>
<evidence type="ECO:0000313" key="1">
    <source>
        <dbReference type="EMBL" id="OFD77333.1"/>
    </source>
</evidence>
<dbReference type="InterPro" id="IPR009959">
    <property type="entry name" value="Cyclase_SnoaL-like"/>
</dbReference>
<organism evidence="1 2">
    <name type="scientific">Bacillus mycoides</name>
    <dbReference type="NCBI Taxonomy" id="1405"/>
    <lineage>
        <taxon>Bacteria</taxon>
        <taxon>Bacillati</taxon>
        <taxon>Bacillota</taxon>
        <taxon>Bacilli</taxon>
        <taxon>Bacillales</taxon>
        <taxon>Bacillaceae</taxon>
        <taxon>Bacillus</taxon>
        <taxon>Bacillus cereus group</taxon>
    </lineage>
</organism>
<proteinExistence type="predicted"/>
<dbReference type="GO" id="GO:0030638">
    <property type="term" value="P:polyketide metabolic process"/>
    <property type="evidence" value="ECO:0007669"/>
    <property type="project" value="InterPro"/>
</dbReference>
<dbReference type="AlphaFoldDB" id="A0A1E8B5U3"/>
<reference evidence="1 2" key="1">
    <citation type="submission" date="2016-05" db="EMBL/GenBank/DDBJ databases">
        <title>Bacillus thuringiensis and Bacillus weihenstephanensis as novel biocontrol agents of wilt causing Verticillium species.</title>
        <authorList>
            <person name="Hollensteiner J."/>
            <person name="Wemheuer F."/>
            <person name="Harting R."/>
            <person name="Kolarzyk A."/>
            <person name="Diaz-Valerio S."/>
            <person name="Poehlein A."/>
            <person name="Brzuszkiewicz E."/>
            <person name="Nesemann K."/>
            <person name="Braus-Stromeyer S."/>
            <person name="Braus G."/>
            <person name="Daniel R."/>
            <person name="Liesegang H."/>
        </authorList>
    </citation>
    <scope>NUCLEOTIDE SEQUENCE [LARGE SCALE GENOMIC DNA]</scope>
    <source>
        <strain evidence="1 2">GOE8</strain>
    </source>
</reference>
<dbReference type="Gene3D" id="3.10.450.50">
    <property type="match status" value="1"/>
</dbReference>
<name>A0A1E8B5U3_BACMY</name>
<evidence type="ECO:0008006" key="3">
    <source>
        <dbReference type="Google" id="ProtNLM"/>
    </source>
</evidence>
<evidence type="ECO:0000313" key="2">
    <source>
        <dbReference type="Proteomes" id="UP000175706"/>
    </source>
</evidence>
<dbReference type="InterPro" id="IPR032710">
    <property type="entry name" value="NTF2-like_dom_sf"/>
</dbReference>
<dbReference type="Pfam" id="PF07366">
    <property type="entry name" value="SnoaL"/>
    <property type="match status" value="1"/>
</dbReference>
<gene>
    <name evidence="1" type="ORF">BWGOE8_32010</name>
</gene>
<sequence>MTPEQIVRKFFEEVRSGKNPDYSNQLMAEKVLAHQIVSEEEQTVCRTPEDYAEHVREMIEVYGNFSLEIQEFLVQGSKVYVRWKQVGMHLGEIDGYQPTGLPIIQMASAVYRIEDGKIAEYWIQIDRSGIQNQLECNKNIQ</sequence>
<dbReference type="Proteomes" id="UP000175706">
    <property type="component" value="Unassembled WGS sequence"/>
</dbReference>
<protein>
    <recommendedName>
        <fullName evidence="3">Polyketide cyclase</fullName>
    </recommendedName>
</protein>
<dbReference type="PATRIC" id="fig|86662.25.peg.3274"/>
<dbReference type="SUPFAM" id="SSF54427">
    <property type="entry name" value="NTF2-like"/>
    <property type="match status" value="1"/>
</dbReference>
<dbReference type="PANTHER" id="PTHR38436">
    <property type="entry name" value="POLYKETIDE CYCLASE SNOAL-LIKE DOMAIN"/>
    <property type="match status" value="1"/>
</dbReference>
<dbReference type="EMBL" id="LXLT01000042">
    <property type="protein sequence ID" value="OFD77333.1"/>
    <property type="molecule type" value="Genomic_DNA"/>
</dbReference>
<dbReference type="PANTHER" id="PTHR38436:SF1">
    <property type="entry name" value="ESTER CYCLASE"/>
    <property type="match status" value="1"/>
</dbReference>